<proteinExistence type="predicted"/>
<sequence length="295" mass="32812">MVKSRSSNRHAVKKQRNSLIQQHAPALQQRSIDPKDQQHHHKRARPALQQCSIRDSRSPSAPHLRRTRLQQGGSASSSRLPAIIRRMGGLEKRDELIVSGIPYLPEENLVKYFKAMWKEVGLSESSTPLIDTRRLKSSTNGDGVVLLQFALRNIRDDFYNNYLKKCNLKLPHLGRERCLTGDGRRERCLTGDGESTGDMRRGDSADDDGDGRRERCLTGDGESTGDMRRGDSADDDGDGRRERCLTGDGESTGDLRRGDSADDDGDGRRERCLTGDGESFGDMRRGDSADDDGDG</sequence>
<feature type="compositionally biased region" description="Basic and acidic residues" evidence="1">
    <location>
        <begin position="197"/>
        <end position="217"/>
    </location>
</feature>
<feature type="compositionally biased region" description="Basic and acidic residues" evidence="1">
    <location>
        <begin position="225"/>
        <end position="245"/>
    </location>
</feature>
<feature type="region of interest" description="Disordered" evidence="1">
    <location>
        <begin position="186"/>
        <end position="295"/>
    </location>
</feature>
<evidence type="ECO:0000313" key="3">
    <source>
        <dbReference type="Proteomes" id="UP001562425"/>
    </source>
</evidence>
<feature type="compositionally biased region" description="Polar residues" evidence="1">
    <location>
        <begin position="69"/>
        <end position="79"/>
    </location>
</feature>
<name>A0ABD1DLX7_CULPP</name>
<gene>
    <name evidence="2" type="ORF">pipiens_007337</name>
</gene>
<feature type="region of interest" description="Disordered" evidence="1">
    <location>
        <begin position="1"/>
        <end position="80"/>
    </location>
</feature>
<reference evidence="2 3" key="1">
    <citation type="submission" date="2024-05" db="EMBL/GenBank/DDBJ databases">
        <title>Culex pipiens pipiens assembly and annotation.</title>
        <authorList>
            <person name="Alout H."/>
            <person name="Durand T."/>
        </authorList>
    </citation>
    <scope>NUCLEOTIDE SEQUENCE [LARGE SCALE GENOMIC DNA]</scope>
    <source>
        <strain evidence="2">HA-2024</strain>
        <tissue evidence="2">Whole body</tissue>
    </source>
</reference>
<evidence type="ECO:0000313" key="2">
    <source>
        <dbReference type="EMBL" id="KAL1400547.1"/>
    </source>
</evidence>
<organism evidence="2 3">
    <name type="scientific">Culex pipiens pipiens</name>
    <name type="common">Northern house mosquito</name>
    <dbReference type="NCBI Taxonomy" id="38569"/>
    <lineage>
        <taxon>Eukaryota</taxon>
        <taxon>Metazoa</taxon>
        <taxon>Ecdysozoa</taxon>
        <taxon>Arthropoda</taxon>
        <taxon>Hexapoda</taxon>
        <taxon>Insecta</taxon>
        <taxon>Pterygota</taxon>
        <taxon>Neoptera</taxon>
        <taxon>Endopterygota</taxon>
        <taxon>Diptera</taxon>
        <taxon>Nematocera</taxon>
        <taxon>Culicoidea</taxon>
        <taxon>Culicidae</taxon>
        <taxon>Culicinae</taxon>
        <taxon>Culicini</taxon>
        <taxon>Culex</taxon>
        <taxon>Culex</taxon>
    </lineage>
</organism>
<evidence type="ECO:0000256" key="1">
    <source>
        <dbReference type="SAM" id="MobiDB-lite"/>
    </source>
</evidence>
<feature type="compositionally biased region" description="Basic residues" evidence="1">
    <location>
        <begin position="1"/>
        <end position="16"/>
    </location>
</feature>
<dbReference type="Proteomes" id="UP001562425">
    <property type="component" value="Unassembled WGS sequence"/>
</dbReference>
<comment type="caution">
    <text evidence="2">The sequence shown here is derived from an EMBL/GenBank/DDBJ whole genome shotgun (WGS) entry which is preliminary data.</text>
</comment>
<dbReference type="EMBL" id="JBEHCU010005210">
    <property type="protein sequence ID" value="KAL1400547.1"/>
    <property type="molecule type" value="Genomic_DNA"/>
</dbReference>
<keyword evidence="3" id="KW-1185">Reference proteome</keyword>
<accession>A0ABD1DLX7</accession>
<dbReference type="AlphaFoldDB" id="A0ABD1DLX7"/>
<feature type="compositionally biased region" description="Basic and acidic residues" evidence="1">
    <location>
        <begin position="253"/>
        <end position="273"/>
    </location>
</feature>
<protein>
    <submittedName>
        <fullName evidence="2">Uncharacterized protein</fullName>
    </submittedName>
</protein>